<evidence type="ECO:0000259" key="1">
    <source>
        <dbReference type="Pfam" id="PF04851"/>
    </source>
</evidence>
<feature type="domain" description="Type III restriction enzyme C-terminal endonuclease" evidence="2">
    <location>
        <begin position="880"/>
        <end position="982"/>
    </location>
</feature>
<sequence length="991" mass="113231">MNIQFKELDYQDAAIQSIIQAFDGQHVRQSEFTIMDQAQVGQGKLFGDKGIGNKIDLSASKLLQNVQQIQIGQGIPISESLSTPFPQFNIEMETGTGKTFVYLKSILELSRKYGFTKFIIIVPSVAIKEGVMKSISITKEYFKTQMQGIVYRAFMYDSKNLNRVQGFATNEDIEIMIINIQSFNSNDNLFNRTDMDALYGLSPKELVRETHPIVIIDEPQSVDNTENAQQAIAALNPSIVFRFSATHKNKSYPLLYKLGPVEAYRQKLVKQVEVAGIKPAIDGNKAYMKLIAIKATKKTMTAIVEMYVKNKTSIEKKEIKLKKDDDVYLKSKRIAAYEHVGFVKDISAEPGQEYIEFSGEPSIIRLSQALEDDLQLKRAQIRKTIEAHLNKELKLNPLGIKVLSLFFIDNVINYRQYDDKNQRIRGPYAKIFEEEYEAIISSEKYKALRDRHVPVSEVHDGYFSVDGKGKIKNTNGMGQSDESTYHIIMKDKEDLLTFYDEAKGNVKKAHKLRFIFSHSALKEGWDNPNVFQICTLIETKDIITKRQKIGRGLRIAVNQEGERVPGFEVNTLTIMANESYEEFASGLQKEYEEEGIEFGVFLDDIFSSLVIAVDPETGYKTPLGQQKSKELVRYLKEQHYLDAENKGTEILAKAIKANTFAIPESFKSMAKDMKEKIIAAIQGKFNVDKIDIKDRNNKVSVKLNKEALATPFLELWERIKYKTSYCIQLDSEAFIEQAAHKLSEELEVRIAKLEYERHRLETTGMGIETVKKEQTTFSVSAAQYEKAPDLLTYLQNETKLTRQTLIAILKRSDTLRDFKRNPQTYMMETARLLNSAKRLALVDGIQYKKLANGEVYEQSLFLQEDIESYKDYIVPVHDKRSPYDHVIVDSTVEREFAQACEHDQNVSFYIKLPAGFKIKTPLGNYNPDWALSLQQEGQDKLYFIVETKGSIATEDLRPTELAKIRCGEKHFAAINTGITFRRAPDQQAIYF</sequence>
<dbReference type="Pfam" id="PF04851">
    <property type="entry name" value="ResIII"/>
    <property type="match status" value="1"/>
</dbReference>
<dbReference type="Pfam" id="PF19778">
    <property type="entry name" value="RE_endonuc"/>
    <property type="match status" value="1"/>
</dbReference>
<dbReference type="SUPFAM" id="SSF52540">
    <property type="entry name" value="P-loop containing nucleoside triphosphate hydrolases"/>
    <property type="match status" value="2"/>
</dbReference>
<dbReference type="EMBL" id="BMIR01000002">
    <property type="protein sequence ID" value="GGE31313.1"/>
    <property type="molecule type" value="Genomic_DNA"/>
</dbReference>
<evidence type="ECO:0000259" key="2">
    <source>
        <dbReference type="Pfam" id="PF19778"/>
    </source>
</evidence>
<keyword evidence="3" id="KW-0378">Hydrolase</keyword>
<dbReference type="InterPro" id="IPR006935">
    <property type="entry name" value="Helicase/UvrB_N"/>
</dbReference>
<dbReference type="RefSeq" id="WP_188689351.1">
    <property type="nucleotide sequence ID" value="NZ_BMIR01000002.1"/>
</dbReference>
<dbReference type="InterPro" id="IPR027417">
    <property type="entry name" value="P-loop_NTPase"/>
</dbReference>
<reference evidence="3" key="2">
    <citation type="submission" date="2020-09" db="EMBL/GenBank/DDBJ databases">
        <authorList>
            <person name="Sun Q."/>
            <person name="Zhou Y."/>
        </authorList>
    </citation>
    <scope>NUCLEOTIDE SEQUENCE</scope>
    <source>
        <strain evidence="3">CGMCC 1.15371</strain>
    </source>
</reference>
<organism evidence="3 4">
    <name type="scientific">Pullulanibacillus camelliae</name>
    <dbReference type="NCBI Taxonomy" id="1707096"/>
    <lineage>
        <taxon>Bacteria</taxon>
        <taxon>Bacillati</taxon>
        <taxon>Bacillota</taxon>
        <taxon>Bacilli</taxon>
        <taxon>Bacillales</taxon>
        <taxon>Sporolactobacillaceae</taxon>
        <taxon>Pullulanibacillus</taxon>
    </lineage>
</organism>
<comment type="caution">
    <text evidence="3">The sequence shown here is derived from an EMBL/GenBank/DDBJ whole genome shotgun (WGS) entry which is preliminary data.</text>
</comment>
<dbReference type="InterPro" id="IPR045572">
    <property type="entry name" value="RE_endonuc_C"/>
</dbReference>
<dbReference type="Gene3D" id="3.40.50.300">
    <property type="entry name" value="P-loop containing nucleotide triphosphate hydrolases"/>
    <property type="match status" value="1"/>
</dbReference>
<evidence type="ECO:0000313" key="3">
    <source>
        <dbReference type="EMBL" id="GGE31313.1"/>
    </source>
</evidence>
<reference evidence="3" key="1">
    <citation type="journal article" date="2014" name="Int. J. Syst. Evol. Microbiol.">
        <title>Complete genome sequence of Corynebacterium casei LMG S-19264T (=DSM 44701T), isolated from a smear-ripened cheese.</title>
        <authorList>
            <consortium name="US DOE Joint Genome Institute (JGI-PGF)"/>
            <person name="Walter F."/>
            <person name="Albersmeier A."/>
            <person name="Kalinowski J."/>
            <person name="Ruckert C."/>
        </authorList>
    </citation>
    <scope>NUCLEOTIDE SEQUENCE</scope>
    <source>
        <strain evidence="3">CGMCC 1.15371</strain>
    </source>
</reference>
<gene>
    <name evidence="3" type="ORF">GCM10011391_07490</name>
</gene>
<keyword evidence="4" id="KW-1185">Reference proteome</keyword>
<protein>
    <submittedName>
        <fullName evidence="3">Type III restriction endonuclease subunit R</fullName>
    </submittedName>
</protein>
<dbReference type="Proteomes" id="UP000628775">
    <property type="component" value="Unassembled WGS sequence"/>
</dbReference>
<dbReference type="GO" id="GO:0015668">
    <property type="term" value="F:type III site-specific deoxyribonuclease activity"/>
    <property type="evidence" value="ECO:0007669"/>
    <property type="project" value="InterPro"/>
</dbReference>
<keyword evidence="3" id="KW-0540">Nuclease</keyword>
<evidence type="ECO:0000313" key="4">
    <source>
        <dbReference type="Proteomes" id="UP000628775"/>
    </source>
</evidence>
<proteinExistence type="predicted"/>
<keyword evidence="3" id="KW-0255">Endonuclease</keyword>
<dbReference type="AlphaFoldDB" id="A0A8J2YB38"/>
<feature type="domain" description="Helicase/UvrB N-terminal" evidence="1">
    <location>
        <begin position="9"/>
        <end position="248"/>
    </location>
</feature>
<name>A0A8J2YB38_9BACL</name>
<accession>A0A8J2YB38</accession>
<dbReference type="GO" id="GO:0003677">
    <property type="term" value="F:DNA binding"/>
    <property type="evidence" value="ECO:0007669"/>
    <property type="project" value="InterPro"/>
</dbReference>
<dbReference type="GO" id="GO:0005524">
    <property type="term" value="F:ATP binding"/>
    <property type="evidence" value="ECO:0007669"/>
    <property type="project" value="InterPro"/>
</dbReference>